<proteinExistence type="predicted"/>
<evidence type="ECO:0000259" key="3">
    <source>
        <dbReference type="Pfam" id="PF00535"/>
    </source>
</evidence>
<dbReference type="RefSeq" id="WP_158913522.1">
    <property type="nucleotide sequence ID" value="NZ_CP046875.1"/>
</dbReference>
<evidence type="ECO:0000313" key="5">
    <source>
        <dbReference type="Proteomes" id="UP000433223"/>
    </source>
</evidence>
<dbReference type="CDD" id="cd00761">
    <property type="entry name" value="Glyco_tranf_GTA_type"/>
    <property type="match status" value="1"/>
</dbReference>
<dbReference type="Proteomes" id="UP000433223">
    <property type="component" value="Chromosome"/>
</dbReference>
<reference evidence="4 5" key="1">
    <citation type="submission" date="2019-12" db="EMBL/GenBank/DDBJ databases">
        <title>Complete genome sequence of Streptococcus lutetiensis CNU 77-61 isolated from Capra aegagrus hircus.</title>
        <authorList>
            <person name="Park S.Y."/>
            <person name="Kim J.H."/>
            <person name="Seo S.W."/>
        </authorList>
    </citation>
    <scope>NUCLEOTIDE SEQUENCE [LARGE SCALE GENOMIC DNA]</scope>
    <source>
        <strain evidence="4 5">CNU_77-61</strain>
    </source>
</reference>
<evidence type="ECO:0000256" key="2">
    <source>
        <dbReference type="ARBA" id="ARBA00022679"/>
    </source>
</evidence>
<dbReference type="Pfam" id="PF00535">
    <property type="entry name" value="Glycos_transf_2"/>
    <property type="match status" value="1"/>
</dbReference>
<name>A0AAE6R3K9_9STRE</name>
<evidence type="ECO:0000313" key="4">
    <source>
        <dbReference type="EMBL" id="QGZ27068.1"/>
    </source>
</evidence>
<dbReference type="GO" id="GO:0016757">
    <property type="term" value="F:glycosyltransferase activity"/>
    <property type="evidence" value="ECO:0007669"/>
    <property type="project" value="UniProtKB-KW"/>
</dbReference>
<gene>
    <name evidence="4" type="ORF">GP482_02430</name>
</gene>
<keyword evidence="2" id="KW-0808">Transferase</keyword>
<feature type="domain" description="Glycosyltransferase 2-like" evidence="3">
    <location>
        <begin position="6"/>
        <end position="161"/>
    </location>
</feature>
<dbReference type="PANTHER" id="PTHR22916:SF51">
    <property type="entry name" value="GLYCOSYLTRANSFERASE EPSH-RELATED"/>
    <property type="match status" value="1"/>
</dbReference>
<dbReference type="InterPro" id="IPR029044">
    <property type="entry name" value="Nucleotide-diphossugar_trans"/>
</dbReference>
<protein>
    <submittedName>
        <fullName evidence="4">Glycosyltransferase</fullName>
    </submittedName>
</protein>
<dbReference type="AlphaFoldDB" id="A0AAE6R3K9"/>
<dbReference type="InterPro" id="IPR001173">
    <property type="entry name" value="Glyco_trans_2-like"/>
</dbReference>
<dbReference type="EMBL" id="CP046875">
    <property type="protein sequence ID" value="QGZ27068.1"/>
    <property type="molecule type" value="Genomic_DNA"/>
</dbReference>
<dbReference type="SUPFAM" id="SSF53448">
    <property type="entry name" value="Nucleotide-diphospho-sugar transferases"/>
    <property type="match status" value="1"/>
</dbReference>
<organism evidence="4 5">
    <name type="scientific">Streptococcus ruminicola</name>
    <dbReference type="NCBI Taxonomy" id="2686210"/>
    <lineage>
        <taxon>Bacteria</taxon>
        <taxon>Bacillati</taxon>
        <taxon>Bacillota</taxon>
        <taxon>Bacilli</taxon>
        <taxon>Lactobacillales</taxon>
        <taxon>Streptococcaceae</taxon>
        <taxon>Streptococcus</taxon>
    </lineage>
</organism>
<keyword evidence="1" id="KW-0328">Glycosyltransferase</keyword>
<accession>A0AAE6R3K9</accession>
<dbReference type="Gene3D" id="3.90.550.10">
    <property type="entry name" value="Spore Coat Polysaccharide Biosynthesis Protein SpsA, Chain A"/>
    <property type="match status" value="1"/>
</dbReference>
<evidence type="ECO:0000256" key="1">
    <source>
        <dbReference type="ARBA" id="ARBA00022676"/>
    </source>
</evidence>
<keyword evidence="5" id="KW-1185">Reference proteome</keyword>
<sequence length="324" mass="37655">MSDLISIVVPVYNVESYLEKCIDSILNQSYSNFELILVNDGSTDNSGKICSDFEKKDSRIKVINKDNGGLSDARNHGIDIASGRYITFIDSDDFVEVDYIFYLYNLLKKYGTKISICAYNILLENGEKINLGKGFEETLMSKEDSFKRMLNEEGFSVSAWAKMYDLELFTGVRYPFGKLCEDNGTTYKLIDKVDKVAYGNIPKYNYLKRNGSIMLSDFNLRKLDMIDLTDVMCDYLESKYPALNDVILRRRVYSRFNILRQLDGKSETKQIEQEIKHFILSYKKEIFFKNAFSLRDKLATFFLLFGKKTFDFAWKMYSKVVYNS</sequence>
<dbReference type="PANTHER" id="PTHR22916">
    <property type="entry name" value="GLYCOSYLTRANSFERASE"/>
    <property type="match status" value="1"/>
</dbReference>